<proteinExistence type="predicted"/>
<comment type="caution">
    <text evidence="3">The sequence shown here is derived from an EMBL/GenBank/DDBJ whole genome shotgun (WGS) entry which is preliminary data.</text>
</comment>
<keyword evidence="4" id="KW-1185">Reference proteome</keyword>
<reference evidence="3" key="1">
    <citation type="submission" date="2021-01" db="EMBL/GenBank/DDBJ databases">
        <title>Whole genome shotgun sequence of Planobispora takensis NBRC 109077.</title>
        <authorList>
            <person name="Komaki H."/>
            <person name="Tamura T."/>
        </authorList>
    </citation>
    <scope>NUCLEOTIDE SEQUENCE</scope>
    <source>
        <strain evidence="3">NBRC 109077</strain>
    </source>
</reference>
<dbReference type="RefSeq" id="WP_203879932.1">
    <property type="nucleotide sequence ID" value="NZ_BOOK01000077.1"/>
</dbReference>
<dbReference type="InterPro" id="IPR002645">
    <property type="entry name" value="STAS_dom"/>
</dbReference>
<gene>
    <name evidence="3" type="ORF">Pta02_77330</name>
</gene>
<dbReference type="Pfam" id="PF01740">
    <property type="entry name" value="STAS"/>
    <property type="match status" value="1"/>
</dbReference>
<dbReference type="Proteomes" id="UP000634476">
    <property type="component" value="Unassembled WGS sequence"/>
</dbReference>
<protein>
    <recommendedName>
        <fullName evidence="2">STAS domain-containing protein</fullName>
    </recommendedName>
</protein>
<feature type="region of interest" description="Disordered" evidence="1">
    <location>
        <begin position="113"/>
        <end position="141"/>
    </location>
</feature>
<dbReference type="Gene3D" id="3.30.750.24">
    <property type="entry name" value="STAS domain"/>
    <property type="match status" value="1"/>
</dbReference>
<dbReference type="CDD" id="cd07043">
    <property type="entry name" value="STAS_anti-anti-sigma_factors"/>
    <property type="match status" value="1"/>
</dbReference>
<dbReference type="EMBL" id="BOOK01000077">
    <property type="protein sequence ID" value="GII05725.1"/>
    <property type="molecule type" value="Genomic_DNA"/>
</dbReference>
<evidence type="ECO:0000259" key="2">
    <source>
        <dbReference type="PROSITE" id="PS50801"/>
    </source>
</evidence>
<feature type="compositionally biased region" description="Low complexity" evidence="1">
    <location>
        <begin position="120"/>
        <end position="133"/>
    </location>
</feature>
<evidence type="ECO:0000256" key="1">
    <source>
        <dbReference type="SAM" id="MobiDB-lite"/>
    </source>
</evidence>
<name>A0A8J3WXX2_9ACTN</name>
<organism evidence="3 4">
    <name type="scientific">Planobispora takensis</name>
    <dbReference type="NCBI Taxonomy" id="1367882"/>
    <lineage>
        <taxon>Bacteria</taxon>
        <taxon>Bacillati</taxon>
        <taxon>Actinomycetota</taxon>
        <taxon>Actinomycetes</taxon>
        <taxon>Streptosporangiales</taxon>
        <taxon>Streptosporangiaceae</taxon>
        <taxon>Planobispora</taxon>
    </lineage>
</organism>
<dbReference type="InterPro" id="IPR036513">
    <property type="entry name" value="STAS_dom_sf"/>
</dbReference>
<accession>A0A8J3WXX2</accession>
<evidence type="ECO:0000313" key="4">
    <source>
        <dbReference type="Proteomes" id="UP000634476"/>
    </source>
</evidence>
<sequence>MPATPADPPPSPEEIITIQTTDETLTVGVHGVLDATSAPALTHCLDAAQAADVLGPRRLVLDLCALSSCDGAGLRAVLSALTRAEQAGIALHIDGLRRILAASHLRTDFVTPAAPATGSGRAPRPARHAAALGGRHRPSPH</sequence>
<evidence type="ECO:0000313" key="3">
    <source>
        <dbReference type="EMBL" id="GII05725.1"/>
    </source>
</evidence>
<dbReference type="PROSITE" id="PS50801">
    <property type="entry name" value="STAS"/>
    <property type="match status" value="1"/>
</dbReference>
<dbReference type="SUPFAM" id="SSF52091">
    <property type="entry name" value="SpoIIaa-like"/>
    <property type="match status" value="1"/>
</dbReference>
<feature type="domain" description="STAS" evidence="2">
    <location>
        <begin position="14"/>
        <end position="97"/>
    </location>
</feature>
<dbReference type="AlphaFoldDB" id="A0A8J3WXX2"/>